<gene>
    <name evidence="1" type="ORF">A7L45_11125</name>
</gene>
<proteinExistence type="predicted"/>
<dbReference type="AlphaFoldDB" id="A0A1J0GI55"/>
<sequence>MGKIKELKERYLNLQPSDGVDNEVLANIQKTLNVKLPEDFYEIASFYSGGYLGGISNYSFSSNDDETNIINETIRLRNTVNLPLRYIVLSEPPESIIVMDTENIPSIMWCDAIEVTKLNDKSFISKPDEWDNYSDYFAQLIEDEEEDF</sequence>
<dbReference type="SUPFAM" id="SSF160631">
    <property type="entry name" value="SMI1/KNR4-like"/>
    <property type="match status" value="1"/>
</dbReference>
<name>A0A1J0GI55_9CLOT</name>
<reference evidence="2" key="1">
    <citation type="journal article" date="2016" name="Front. Microbiol.">
        <title>Complete Genome Sequence of Clostridium estertheticum DSM 8809, a Microbe Identified in Spoiled Vacuum Packed Beef.</title>
        <authorList>
            <person name="Yu Z."/>
            <person name="Gunn L."/>
            <person name="Brennan E."/>
            <person name="Reid R."/>
            <person name="Wall P.G."/>
            <person name="Gaora O.P."/>
            <person name="Hurley D."/>
            <person name="Bolton D."/>
            <person name="Fanning S."/>
        </authorList>
    </citation>
    <scope>NUCLEOTIDE SEQUENCE [LARGE SCALE GENOMIC DNA]</scope>
    <source>
        <strain evidence="2">DSM 8809</strain>
    </source>
</reference>
<dbReference type="KEGG" id="ceu:A7L45_11125"/>
<dbReference type="InterPro" id="IPR037883">
    <property type="entry name" value="Knr4/Smi1-like_sf"/>
</dbReference>
<protein>
    <recommendedName>
        <fullName evidence="3">SMI1/KNR4 family protein</fullName>
    </recommendedName>
</protein>
<evidence type="ECO:0008006" key="3">
    <source>
        <dbReference type="Google" id="ProtNLM"/>
    </source>
</evidence>
<organism evidence="1 2">
    <name type="scientific">Clostridium estertheticum subsp. estertheticum</name>
    <dbReference type="NCBI Taxonomy" id="1552"/>
    <lineage>
        <taxon>Bacteria</taxon>
        <taxon>Bacillati</taxon>
        <taxon>Bacillota</taxon>
        <taxon>Clostridia</taxon>
        <taxon>Eubacteriales</taxon>
        <taxon>Clostridiaceae</taxon>
        <taxon>Clostridium</taxon>
    </lineage>
</organism>
<keyword evidence="2" id="KW-1185">Reference proteome</keyword>
<dbReference type="RefSeq" id="WP_071612871.1">
    <property type="nucleotide sequence ID" value="NZ_CP015756.1"/>
</dbReference>
<accession>A0A1J0GI55</accession>
<dbReference type="OrthoDB" id="5880263at2"/>
<dbReference type="Pfam" id="PF14567">
    <property type="entry name" value="SUKH_5"/>
    <property type="match status" value="1"/>
</dbReference>
<dbReference type="STRING" id="1552.A7L45_11125"/>
<dbReference type="Proteomes" id="UP000182569">
    <property type="component" value="Chromosome"/>
</dbReference>
<dbReference type="Gene3D" id="3.40.1580.10">
    <property type="entry name" value="SMI1/KNR4-like"/>
    <property type="match status" value="1"/>
</dbReference>
<dbReference type="EMBL" id="CP015756">
    <property type="protein sequence ID" value="APC40582.1"/>
    <property type="molecule type" value="Genomic_DNA"/>
</dbReference>
<evidence type="ECO:0000313" key="2">
    <source>
        <dbReference type="Proteomes" id="UP000182569"/>
    </source>
</evidence>
<evidence type="ECO:0000313" key="1">
    <source>
        <dbReference type="EMBL" id="APC40582.1"/>
    </source>
</evidence>